<organism evidence="7 8">
    <name type="scientific">Actomonas aquatica</name>
    <dbReference type="NCBI Taxonomy" id="2866162"/>
    <lineage>
        <taxon>Bacteria</taxon>
        <taxon>Pseudomonadati</taxon>
        <taxon>Verrucomicrobiota</taxon>
        <taxon>Opitutia</taxon>
        <taxon>Opitutales</taxon>
        <taxon>Opitutaceae</taxon>
        <taxon>Actomonas</taxon>
    </lineage>
</organism>
<dbReference type="Pfam" id="PF12127">
    <property type="entry name" value="FloA"/>
    <property type="match status" value="1"/>
</dbReference>
<keyword evidence="8" id="KW-1185">Reference proteome</keyword>
<comment type="function">
    <text evidence="5">Found in functional membrane microdomains (FMM) that may be equivalent to eukaryotic membrane rafts FMMs are highly dynamic and increase in number as cells age. Flotillins are thought to be important factors in membrane fluidity.</text>
</comment>
<dbReference type="Proteomes" id="UP000738431">
    <property type="component" value="Chromosome"/>
</dbReference>
<evidence type="ECO:0000256" key="6">
    <source>
        <dbReference type="SAM" id="Coils"/>
    </source>
</evidence>
<evidence type="ECO:0000256" key="5">
    <source>
        <dbReference type="HAMAP-Rule" id="MF_01562"/>
    </source>
</evidence>
<reference evidence="7 8" key="2">
    <citation type="submission" date="2023-12" db="EMBL/GenBank/DDBJ databases">
        <title>Description of an unclassified Opitutus bacterium of Verrucomicrobiota.</title>
        <authorList>
            <person name="Zhang D.-F."/>
        </authorList>
    </citation>
    <scope>NUCLEOTIDE SEQUENCE [LARGE SCALE GENOMIC DNA]</scope>
    <source>
        <strain evidence="7 8">WL0086</strain>
    </source>
</reference>
<sequence>MDIKLILFIVAVVIGLVLFGLIVSFFNVWLKAALSGAYVSPFNLIAMRLRGVPYGVIVEARIRAVKAGLALGINDIESQYLAGGNVISCVQALIAAQKAKIELDWQRACAIDLATKGSGKSVEEAVRTSVDPKVIDCPNPEAGRNTIDGVAKDGIQVKVRARVTVRTNLDRFVGGAKEETIIARVGEGIVTTIGSADTYKVVLESPDAISKVVLKRGLDVGTAFEILSIDIADVDVGDNVGAKLQEAQAEANKKIAQAQAEIRRAAAVAVEQEMKAKVEEMRAKVVEAEAQVPLAMAEAFRKGNLGVMDYYKMENIQADTDMRKSIGEPDDEDGNNSNN</sequence>
<dbReference type="NCBIfam" id="NF010186">
    <property type="entry name" value="PRK13665.1"/>
    <property type="match status" value="1"/>
</dbReference>
<name>A0ABZ1CDT8_9BACT</name>
<reference evidence="7 8" key="1">
    <citation type="submission" date="2021-08" db="EMBL/GenBank/DDBJ databases">
        <authorList>
            <person name="Zhang D."/>
            <person name="Zhang A."/>
            <person name="Wang L."/>
        </authorList>
    </citation>
    <scope>NUCLEOTIDE SEQUENCE [LARGE SCALE GENOMIC DNA]</scope>
    <source>
        <strain evidence="7 8">WL0086</strain>
    </source>
</reference>
<keyword evidence="3 5" id="KW-1133">Transmembrane helix</keyword>
<gene>
    <name evidence="5 7" type="primary">floA</name>
    <name evidence="7" type="ORF">K1X11_010570</name>
</gene>
<keyword evidence="2 5" id="KW-0812">Transmembrane</keyword>
<evidence type="ECO:0000256" key="1">
    <source>
        <dbReference type="ARBA" id="ARBA00022475"/>
    </source>
</evidence>
<comment type="subcellular location">
    <subcellularLocation>
        <location evidence="5">Cell membrane</location>
        <topology evidence="5">Single-pass membrane protein</topology>
    </subcellularLocation>
    <subcellularLocation>
        <location evidence="5">Membrane raft</location>
        <topology evidence="5">Single-pass membrane protein</topology>
    </subcellularLocation>
</comment>
<dbReference type="InterPro" id="IPR022853">
    <property type="entry name" value="FloA"/>
</dbReference>
<comment type="subunit">
    <text evidence="5">Homooligomerizes.</text>
</comment>
<keyword evidence="1 5" id="KW-1003">Cell membrane</keyword>
<accession>A0ABZ1CDT8</accession>
<protein>
    <recommendedName>
        <fullName evidence="5">Flotillin-like protein FloA</fullName>
    </recommendedName>
</protein>
<proteinExistence type="inferred from homology"/>
<keyword evidence="4 5" id="KW-0472">Membrane</keyword>
<dbReference type="HAMAP" id="MF_01562">
    <property type="entry name" value="FloA"/>
    <property type="match status" value="1"/>
</dbReference>
<evidence type="ECO:0000313" key="7">
    <source>
        <dbReference type="EMBL" id="WRQ89849.1"/>
    </source>
</evidence>
<feature type="transmembrane region" description="Helical" evidence="5">
    <location>
        <begin position="6"/>
        <end position="30"/>
    </location>
</feature>
<evidence type="ECO:0000256" key="2">
    <source>
        <dbReference type="ARBA" id="ARBA00022692"/>
    </source>
</evidence>
<comment type="similarity">
    <text evidence="5">Belongs to the flotillin-like FloA family.</text>
</comment>
<keyword evidence="6" id="KW-0175">Coiled coil</keyword>
<dbReference type="RefSeq" id="WP_221032307.1">
    <property type="nucleotide sequence ID" value="NZ_CP139781.1"/>
</dbReference>
<evidence type="ECO:0000313" key="8">
    <source>
        <dbReference type="Proteomes" id="UP000738431"/>
    </source>
</evidence>
<feature type="coiled-coil region" evidence="6">
    <location>
        <begin position="241"/>
        <end position="298"/>
    </location>
</feature>
<evidence type="ECO:0000256" key="4">
    <source>
        <dbReference type="ARBA" id="ARBA00023136"/>
    </source>
</evidence>
<evidence type="ECO:0000256" key="3">
    <source>
        <dbReference type="ARBA" id="ARBA00022989"/>
    </source>
</evidence>
<comment type="caution">
    <text evidence="5">Lacks conserved residue(s) required for the propagation of feature annotation.</text>
</comment>
<dbReference type="EMBL" id="CP139781">
    <property type="protein sequence ID" value="WRQ89849.1"/>
    <property type="molecule type" value="Genomic_DNA"/>
</dbReference>